<evidence type="ECO:0000256" key="1">
    <source>
        <dbReference type="SAM" id="MobiDB-lite"/>
    </source>
</evidence>
<evidence type="ECO:0000313" key="3">
    <source>
        <dbReference type="EnsemblPlants" id="LPERR06G19140.2"/>
    </source>
</evidence>
<dbReference type="Proteomes" id="UP000032180">
    <property type="component" value="Chromosome 6"/>
</dbReference>
<name>A0A0D9WSP8_9ORYZ</name>
<dbReference type="Gene3D" id="3.30.160.60">
    <property type="entry name" value="Classic Zinc Finger"/>
    <property type="match status" value="2"/>
</dbReference>
<dbReference type="SMART" id="SM00451">
    <property type="entry name" value="ZnF_U1"/>
    <property type="match status" value="2"/>
</dbReference>
<dbReference type="AlphaFoldDB" id="A0A0D9WSP8"/>
<dbReference type="Gramene" id="LPERR06G19140.2">
    <property type="protein sequence ID" value="LPERR06G19140.2"/>
    <property type="gene ID" value="LPERR06G19140"/>
</dbReference>
<sequence length="476" mass="52870">MEFGFRAGDRRPRLPSSASRRGRFVGARGAAVGPFRGGPRRPPPAAAFGWEEAARLERVIDEEVGRRLMEMEVERRLIAEGMRRELEFSHGLHSVFPHDPFSGPPPPPPLLPEMPPMGLHPHPPQPLFEEFGHWEGGFRPRGRHGGVAPAPFRFRQRTLLGGAGRRSPPRPKPKHKLELREIETGESSAEVPSETKPSETKPETKISGIKRKIDAIPSTTGPRKAQKPAQDWSCALCQVSATSEAALNEHLEGKKHKAKLVHCGVSNIIKDGKSSLKETTTNKDDAGPNDAPKKVCILVDGAMHEVVQRSNYLWCDRCKVRCDNNVTMSDHLRGKKHSGLNKVWTSINAVRMNMKKEISASTCEETVNENEPTEIPVEIKDESTGMPAEADESSHVKIHLEKVKAESTDMSTEVDQSDPVENETPGEIMEEGMNISTDENVQHEHTLEACCRVAVSNFLVLLYIRPDIQVFLLRGK</sequence>
<proteinExistence type="predicted"/>
<dbReference type="InterPro" id="IPR036236">
    <property type="entry name" value="Znf_C2H2_sf"/>
</dbReference>
<feature type="compositionally biased region" description="Low complexity" evidence="1">
    <location>
        <begin position="14"/>
        <end position="34"/>
    </location>
</feature>
<reference evidence="3" key="3">
    <citation type="submission" date="2015-04" db="UniProtKB">
        <authorList>
            <consortium name="EnsemblPlants"/>
        </authorList>
    </citation>
    <scope>IDENTIFICATION</scope>
</reference>
<reference evidence="4" key="2">
    <citation type="submission" date="2013-12" db="EMBL/GenBank/DDBJ databases">
        <authorList>
            <person name="Yu Y."/>
            <person name="Lee S."/>
            <person name="de Baynast K."/>
            <person name="Wissotski M."/>
            <person name="Liu L."/>
            <person name="Talag J."/>
            <person name="Goicoechea J."/>
            <person name="Angelova A."/>
            <person name="Jetty R."/>
            <person name="Kudrna D."/>
            <person name="Golser W."/>
            <person name="Rivera L."/>
            <person name="Zhang J."/>
            <person name="Wing R."/>
        </authorList>
    </citation>
    <scope>NUCLEOTIDE SEQUENCE</scope>
</reference>
<dbReference type="PANTHER" id="PTHR47487">
    <property type="entry name" value="OS06G0651300 PROTEIN-RELATED"/>
    <property type="match status" value="1"/>
</dbReference>
<feature type="region of interest" description="Disordered" evidence="1">
    <location>
        <begin position="1"/>
        <end position="44"/>
    </location>
</feature>
<accession>A0A0D9WSP8</accession>
<feature type="region of interest" description="Disordered" evidence="1">
    <location>
        <begin position="158"/>
        <end position="227"/>
    </location>
</feature>
<dbReference type="InterPro" id="IPR003604">
    <property type="entry name" value="Matrin/U1-like-C_Znf_C2H2"/>
</dbReference>
<reference evidence="3 4" key="1">
    <citation type="submission" date="2012-08" db="EMBL/GenBank/DDBJ databases">
        <title>Oryza genome evolution.</title>
        <authorList>
            <person name="Wing R.A."/>
        </authorList>
    </citation>
    <scope>NUCLEOTIDE SEQUENCE</scope>
</reference>
<dbReference type="EnsemblPlants" id="LPERR06G19140.2">
    <property type="protein sequence ID" value="LPERR06G19140.2"/>
    <property type="gene ID" value="LPERR06G19140"/>
</dbReference>
<dbReference type="Pfam" id="PF12874">
    <property type="entry name" value="zf-met"/>
    <property type="match status" value="2"/>
</dbReference>
<dbReference type="GO" id="GO:0003676">
    <property type="term" value="F:nucleic acid binding"/>
    <property type="evidence" value="ECO:0007669"/>
    <property type="project" value="InterPro"/>
</dbReference>
<dbReference type="InterPro" id="IPR013087">
    <property type="entry name" value="Znf_C2H2_type"/>
</dbReference>
<dbReference type="PROSITE" id="PS00028">
    <property type="entry name" value="ZINC_FINGER_C2H2_1"/>
    <property type="match status" value="1"/>
</dbReference>
<dbReference type="eggNOG" id="ENOG502S02K">
    <property type="taxonomic scope" value="Eukaryota"/>
</dbReference>
<organism evidence="3 4">
    <name type="scientific">Leersia perrieri</name>
    <dbReference type="NCBI Taxonomy" id="77586"/>
    <lineage>
        <taxon>Eukaryota</taxon>
        <taxon>Viridiplantae</taxon>
        <taxon>Streptophyta</taxon>
        <taxon>Embryophyta</taxon>
        <taxon>Tracheophyta</taxon>
        <taxon>Spermatophyta</taxon>
        <taxon>Magnoliopsida</taxon>
        <taxon>Liliopsida</taxon>
        <taxon>Poales</taxon>
        <taxon>Poaceae</taxon>
        <taxon>BOP clade</taxon>
        <taxon>Oryzoideae</taxon>
        <taxon>Oryzeae</taxon>
        <taxon>Oryzinae</taxon>
        <taxon>Leersia</taxon>
    </lineage>
</organism>
<dbReference type="HOGENOM" id="CLU_031929_0_1_1"/>
<feature type="domain" description="C2H2-type" evidence="2">
    <location>
        <begin position="315"/>
        <end position="337"/>
    </location>
</feature>
<evidence type="ECO:0000313" key="4">
    <source>
        <dbReference type="Proteomes" id="UP000032180"/>
    </source>
</evidence>
<dbReference type="STRING" id="77586.A0A0D9WSP8"/>
<keyword evidence="4" id="KW-1185">Reference proteome</keyword>
<evidence type="ECO:0000259" key="2">
    <source>
        <dbReference type="PROSITE" id="PS00028"/>
    </source>
</evidence>
<dbReference type="GO" id="GO:0008270">
    <property type="term" value="F:zinc ion binding"/>
    <property type="evidence" value="ECO:0007669"/>
    <property type="project" value="InterPro"/>
</dbReference>
<protein>
    <recommendedName>
        <fullName evidence="2">C2H2-type domain-containing protein</fullName>
    </recommendedName>
</protein>
<dbReference type="SUPFAM" id="SSF57667">
    <property type="entry name" value="beta-beta-alpha zinc fingers"/>
    <property type="match status" value="2"/>
</dbReference>
<dbReference type="PANTHER" id="PTHR47487:SF8">
    <property type="entry name" value="OS08G0270900 PROTEIN"/>
    <property type="match status" value="1"/>
</dbReference>